<name>A0AAE9CVM2_CAEBR</name>
<evidence type="ECO:0000313" key="3">
    <source>
        <dbReference type="Proteomes" id="UP000827892"/>
    </source>
</evidence>
<dbReference type="AlphaFoldDB" id="A0AAE9CVM2"/>
<sequence>MSSIEEEMELLKESNDEGQQEPIVDMEAVAAELLDGELLEGVLPGDNEVDSNALNEVPNGEENAVAEALGGVSEGDGDPIPVVAKPAEVVETVAVDSGAEGDTDPVAAVTKVAEDGVDVGDVARADKAEAVEAGADGAEAAIDEAKGDAKPVAAVTRVAEDGVAVGEGAQDDGAEAVQAGAAGAEAAIDGAKGDAKPVAAVTGVAEDGAAVGDVVQDDGAEAVQAGAAGAESAIDGDKGDAKPVPAVARGAAAEAVEARRQGRQRRRARQASVQADDEEIEVIRDDFEDQGVVPELTLQASIEKAVRKATREMRSEIRALRNEVSHLKMRNYVADEFARPGSGKITSAELNIELYRKCLQDHLMRNPALLLAGMNQGVGMPLAPGVSLPLAQGVGLPLVQGVGISNGAAVPPAQDASTNGIEGAEEDVEDEEDINDEEDDELMDEEEPKETSKKNLHFQHHHVDLPPPPSNFCSFSSLSSRSLLLLPSSHHPNMYPFFANLKISKFISSLTCLSLFTSLPHSSFLSSLPPDRNFLTSACSEIILHSVLNPLNMDDKNTDDTQSSSMEVGSENSTFSTNKISLQSNSGAENDIEMAGLHGQNAEKAGIENNYILMGVPAIAVVKQSSEFSRFHFDSRAPGNTAIAHTTTTNSQLVPWCNCKNLPRTDPKIAQLSLKVSELEAKIMELTGIVEGKDAQLLQNERMFTNMTQTIPTHVLENELASRNRAVMNQIAGIQEEVENGSSTAGEPSLKSAEFSKIFKRKGEKIMYAPAIAGVDLEVADGKKTADGNTSNSGPDQIVAEALNKPVAVIALNDESEKKPLPKFNRQRPTE</sequence>
<dbReference type="EMBL" id="CP090896">
    <property type="protein sequence ID" value="ULT83803.1"/>
    <property type="molecule type" value="Genomic_DNA"/>
</dbReference>
<organism evidence="2 3">
    <name type="scientific">Caenorhabditis briggsae</name>
    <dbReference type="NCBI Taxonomy" id="6238"/>
    <lineage>
        <taxon>Eukaryota</taxon>
        <taxon>Metazoa</taxon>
        <taxon>Ecdysozoa</taxon>
        <taxon>Nematoda</taxon>
        <taxon>Chromadorea</taxon>
        <taxon>Rhabditida</taxon>
        <taxon>Rhabditina</taxon>
        <taxon>Rhabditomorpha</taxon>
        <taxon>Rhabditoidea</taxon>
        <taxon>Rhabditidae</taxon>
        <taxon>Peloderinae</taxon>
        <taxon>Caenorhabditis</taxon>
    </lineage>
</organism>
<feature type="region of interest" description="Disordered" evidence="1">
    <location>
        <begin position="812"/>
        <end position="831"/>
    </location>
</feature>
<protein>
    <submittedName>
        <fullName evidence="2">Uncharacterized protein</fullName>
    </submittedName>
</protein>
<feature type="region of interest" description="Disordered" evidence="1">
    <location>
        <begin position="1"/>
        <end position="21"/>
    </location>
</feature>
<reference evidence="2 3" key="1">
    <citation type="submission" date="2022-05" db="EMBL/GenBank/DDBJ databases">
        <title>Chromosome-level reference genomes for two strains of Caenorhabditis briggsae: an improved platform for comparative genomics.</title>
        <authorList>
            <person name="Stevens L."/>
            <person name="Andersen E.C."/>
        </authorList>
    </citation>
    <scope>NUCLEOTIDE SEQUENCE [LARGE SCALE GENOMIC DNA]</scope>
    <source>
        <strain evidence="2">QX1410_ONT</strain>
        <tissue evidence="2">Whole-organism</tissue>
    </source>
</reference>
<gene>
    <name evidence="2" type="ORF">L3Y34_012821</name>
</gene>
<evidence type="ECO:0000256" key="1">
    <source>
        <dbReference type="SAM" id="MobiDB-lite"/>
    </source>
</evidence>
<evidence type="ECO:0000313" key="2">
    <source>
        <dbReference type="EMBL" id="ULT83803.1"/>
    </source>
</evidence>
<feature type="compositionally biased region" description="Acidic residues" evidence="1">
    <location>
        <begin position="423"/>
        <end position="448"/>
    </location>
</feature>
<feature type="region of interest" description="Disordered" evidence="1">
    <location>
        <begin position="409"/>
        <end position="450"/>
    </location>
</feature>
<dbReference type="Proteomes" id="UP000827892">
    <property type="component" value="Chromosome X"/>
</dbReference>
<accession>A0AAE9CVM2</accession>
<proteinExistence type="predicted"/>